<keyword evidence="3" id="KW-0949">S-adenosyl-L-methionine</keyword>
<evidence type="ECO:0000256" key="1">
    <source>
        <dbReference type="ARBA" id="ARBA00022603"/>
    </source>
</evidence>
<dbReference type="Gene3D" id="3.40.50.150">
    <property type="entry name" value="Vaccinia Virus protein VP39"/>
    <property type="match status" value="1"/>
</dbReference>
<sequence>GQQEQAGGHKEIGHKSLLKSDALYQVYIFTYLITYLKPVCTPREPEPMKSLRELTAKYPWNVMAISPDEGQFLSMLLKHYGNWRLYWLLFAFYCPGSSPKSTILLSFTKTMSNVLLSDFLIRGYILAMDIVYTISDQTTKSKSKQGKESHIGILQDV</sequence>
<accession>A0A4Y1RV25</accession>
<evidence type="ECO:0000256" key="3">
    <source>
        <dbReference type="ARBA" id="ARBA00022691"/>
    </source>
</evidence>
<dbReference type="EMBL" id="AP019303">
    <property type="protein sequence ID" value="BBH07795.1"/>
    <property type="molecule type" value="Genomic_DNA"/>
</dbReference>
<proteinExistence type="inferred from homology"/>
<dbReference type="GO" id="GO:0008171">
    <property type="term" value="F:O-methyltransferase activity"/>
    <property type="evidence" value="ECO:0007669"/>
    <property type="project" value="InterPro"/>
</dbReference>
<dbReference type="InterPro" id="IPR029063">
    <property type="entry name" value="SAM-dependent_MTases_sf"/>
</dbReference>
<dbReference type="GO" id="GO:0032259">
    <property type="term" value="P:methylation"/>
    <property type="evidence" value="ECO:0007669"/>
    <property type="project" value="UniProtKB-KW"/>
</dbReference>
<organism evidence="5">
    <name type="scientific">Prunus dulcis</name>
    <name type="common">Almond</name>
    <name type="synonym">Amygdalus dulcis</name>
    <dbReference type="NCBI Taxonomy" id="3755"/>
    <lineage>
        <taxon>Eukaryota</taxon>
        <taxon>Viridiplantae</taxon>
        <taxon>Streptophyta</taxon>
        <taxon>Embryophyta</taxon>
        <taxon>Tracheophyta</taxon>
        <taxon>Spermatophyta</taxon>
        <taxon>Magnoliopsida</taxon>
        <taxon>eudicotyledons</taxon>
        <taxon>Gunneridae</taxon>
        <taxon>Pentapetalae</taxon>
        <taxon>rosids</taxon>
        <taxon>fabids</taxon>
        <taxon>Rosales</taxon>
        <taxon>Rosaceae</taxon>
        <taxon>Amygdaloideae</taxon>
        <taxon>Amygdaleae</taxon>
        <taxon>Prunus</taxon>
    </lineage>
</organism>
<feature type="non-terminal residue" evidence="5">
    <location>
        <position position="1"/>
    </location>
</feature>
<evidence type="ECO:0000256" key="2">
    <source>
        <dbReference type="ARBA" id="ARBA00022679"/>
    </source>
</evidence>
<dbReference type="Pfam" id="PF01596">
    <property type="entry name" value="Methyltransf_3"/>
    <property type="match status" value="1"/>
</dbReference>
<protein>
    <submittedName>
        <fullName evidence="5">S-adenosyl-L-methionine-dependent methyltransferases superfamily protein</fullName>
    </submittedName>
</protein>
<gene>
    <name evidence="5" type="ORF">Prudu_019822</name>
</gene>
<keyword evidence="2 5" id="KW-0808">Transferase</keyword>
<reference evidence="5" key="1">
    <citation type="journal article" date="2019" name="Science">
        <title>Mutation of a bHLH transcription factor allowed almond domestication.</title>
        <authorList>
            <person name="Sanchez-Perez R."/>
            <person name="Pavan S."/>
            <person name="Mazzeo R."/>
            <person name="Moldovan C."/>
            <person name="Aiese Cigliano R."/>
            <person name="Del Cueto J."/>
            <person name="Ricciardi F."/>
            <person name="Lotti C."/>
            <person name="Ricciardi L."/>
            <person name="Dicenta F."/>
            <person name="Lopez-Marques R.L."/>
            <person name="Lindberg Moller B."/>
        </authorList>
    </citation>
    <scope>NUCLEOTIDE SEQUENCE</scope>
</reference>
<keyword evidence="1 5" id="KW-0489">Methyltransferase</keyword>
<evidence type="ECO:0000313" key="5">
    <source>
        <dbReference type="EMBL" id="BBH07795.1"/>
    </source>
</evidence>
<comment type="similarity">
    <text evidence="4">Belongs to the class I-like SAM-binding methyltransferase superfamily. Cation-dependent O-methyltransferase family.</text>
</comment>
<name>A0A4Y1RV25_PRUDU</name>
<dbReference type="AlphaFoldDB" id="A0A4Y1RV25"/>
<evidence type="ECO:0000256" key="4">
    <source>
        <dbReference type="ARBA" id="ARBA00023453"/>
    </source>
</evidence>
<dbReference type="InterPro" id="IPR002935">
    <property type="entry name" value="SAM_O-MeTrfase"/>
</dbReference>